<dbReference type="SMART" id="SM00494">
    <property type="entry name" value="ChtBD2"/>
    <property type="match status" value="2"/>
</dbReference>
<dbReference type="InterPro" id="IPR002557">
    <property type="entry name" value="Chitin-bd_dom"/>
</dbReference>
<feature type="signal peptide" evidence="1">
    <location>
        <begin position="1"/>
        <end position="21"/>
    </location>
</feature>
<evidence type="ECO:0000259" key="2">
    <source>
        <dbReference type="PROSITE" id="PS50940"/>
    </source>
</evidence>
<reference evidence="3" key="1">
    <citation type="journal article" date="2023" name="G3 (Bethesda)">
        <title>Whole genome assemblies of Zophobas morio and Tenebrio molitor.</title>
        <authorList>
            <person name="Kaur S."/>
            <person name="Stinson S.A."/>
            <person name="diCenzo G.C."/>
        </authorList>
    </citation>
    <scope>NUCLEOTIDE SEQUENCE</scope>
    <source>
        <strain evidence="3">QUZm001</strain>
    </source>
</reference>
<comment type="caution">
    <text evidence="3">The sequence shown here is derived from an EMBL/GenBank/DDBJ whole genome shotgun (WGS) entry which is preliminary data.</text>
</comment>
<keyword evidence="4" id="KW-1185">Reference proteome</keyword>
<dbReference type="SUPFAM" id="SSF57625">
    <property type="entry name" value="Invertebrate chitin-binding proteins"/>
    <property type="match status" value="2"/>
</dbReference>
<evidence type="ECO:0000313" key="3">
    <source>
        <dbReference type="EMBL" id="KAJ3648600.1"/>
    </source>
</evidence>
<feature type="domain" description="Chitin-binding type-2" evidence="2">
    <location>
        <begin position="91"/>
        <end position="146"/>
    </location>
</feature>
<gene>
    <name evidence="3" type="ORF">Zmor_020393</name>
</gene>
<accession>A0AA38I3U2</accession>
<keyword evidence="1" id="KW-0732">Signal</keyword>
<dbReference type="InterPro" id="IPR036508">
    <property type="entry name" value="Chitin-bd_dom_sf"/>
</dbReference>
<dbReference type="GO" id="GO:0008061">
    <property type="term" value="F:chitin binding"/>
    <property type="evidence" value="ECO:0007669"/>
    <property type="project" value="InterPro"/>
</dbReference>
<dbReference type="AlphaFoldDB" id="A0AA38I3U2"/>
<organism evidence="3 4">
    <name type="scientific">Zophobas morio</name>
    <dbReference type="NCBI Taxonomy" id="2755281"/>
    <lineage>
        <taxon>Eukaryota</taxon>
        <taxon>Metazoa</taxon>
        <taxon>Ecdysozoa</taxon>
        <taxon>Arthropoda</taxon>
        <taxon>Hexapoda</taxon>
        <taxon>Insecta</taxon>
        <taxon>Pterygota</taxon>
        <taxon>Neoptera</taxon>
        <taxon>Endopterygota</taxon>
        <taxon>Coleoptera</taxon>
        <taxon>Polyphaga</taxon>
        <taxon>Cucujiformia</taxon>
        <taxon>Tenebrionidae</taxon>
        <taxon>Zophobas</taxon>
    </lineage>
</organism>
<dbReference type="Proteomes" id="UP001168821">
    <property type="component" value="Unassembled WGS sequence"/>
</dbReference>
<sequence>MLTIAKLICAILALWAVPADAIFCTGECKESGIRCPDPYSYQICVNMSDYAVAATTAKQCPDGTICTDQGNFPCKVGTVPVPTTTPKPTTLPPCSGPAKFPTSSCNTYFECVQTLWWWSPATQTCPDGQNFDPSTAECSNTYKCGPSTTTVAPSDPKCTGSGRLPGPTSNQYYECELIWFQWQPQLKTCPDGQTYDKTTAQCVGGSKSLSENVAVPEETIDVLKNLFSQIETMFS</sequence>
<proteinExistence type="predicted"/>
<dbReference type="EMBL" id="JALNTZ010000006">
    <property type="protein sequence ID" value="KAJ3648600.1"/>
    <property type="molecule type" value="Genomic_DNA"/>
</dbReference>
<protein>
    <recommendedName>
        <fullName evidence="2">Chitin-binding type-2 domain-containing protein</fullName>
    </recommendedName>
</protein>
<feature type="chain" id="PRO_5041347066" description="Chitin-binding type-2 domain-containing protein" evidence="1">
    <location>
        <begin position="22"/>
        <end position="235"/>
    </location>
</feature>
<evidence type="ECO:0000256" key="1">
    <source>
        <dbReference type="SAM" id="SignalP"/>
    </source>
</evidence>
<dbReference type="GO" id="GO:0005576">
    <property type="term" value="C:extracellular region"/>
    <property type="evidence" value="ECO:0007669"/>
    <property type="project" value="InterPro"/>
</dbReference>
<evidence type="ECO:0000313" key="4">
    <source>
        <dbReference type="Proteomes" id="UP001168821"/>
    </source>
</evidence>
<name>A0AA38I3U2_9CUCU</name>
<dbReference type="PROSITE" id="PS50940">
    <property type="entry name" value="CHIT_BIND_II"/>
    <property type="match status" value="1"/>
</dbReference>